<keyword evidence="7" id="KW-0479">Metal-binding</keyword>
<dbReference type="GO" id="GO:0005737">
    <property type="term" value="C:cytoplasm"/>
    <property type="evidence" value="ECO:0007669"/>
    <property type="project" value="TreeGrafter"/>
</dbReference>
<dbReference type="NCBIfam" id="TIGR00693">
    <property type="entry name" value="thiE"/>
    <property type="match status" value="1"/>
</dbReference>
<evidence type="ECO:0000256" key="7">
    <source>
        <dbReference type="ARBA" id="ARBA00022723"/>
    </source>
</evidence>
<evidence type="ECO:0000256" key="8">
    <source>
        <dbReference type="ARBA" id="ARBA00022741"/>
    </source>
</evidence>
<comment type="catalytic activity">
    <reaction evidence="1">
        <text>5-(2-hydroxyethyl)-4-methylthiazole + ATP = 4-methyl-5-(2-phosphooxyethyl)-thiazole + ADP + H(+)</text>
        <dbReference type="Rhea" id="RHEA:24212"/>
        <dbReference type="ChEBI" id="CHEBI:15378"/>
        <dbReference type="ChEBI" id="CHEBI:17957"/>
        <dbReference type="ChEBI" id="CHEBI:30616"/>
        <dbReference type="ChEBI" id="CHEBI:58296"/>
        <dbReference type="ChEBI" id="CHEBI:456216"/>
        <dbReference type="EC" id="2.7.1.50"/>
    </reaction>
</comment>
<dbReference type="Gene3D" id="3.20.20.70">
    <property type="entry name" value="Aldolase class I"/>
    <property type="match status" value="1"/>
</dbReference>
<comment type="catalytic activity">
    <reaction evidence="14">
        <text>2-(2-carboxy-4-methylthiazol-5-yl)ethyl phosphate + 4-amino-2-methyl-5-(diphosphooxymethyl)pyrimidine + 2 H(+) = thiamine phosphate + CO2 + diphosphate</text>
        <dbReference type="Rhea" id="RHEA:47848"/>
        <dbReference type="ChEBI" id="CHEBI:15378"/>
        <dbReference type="ChEBI" id="CHEBI:16526"/>
        <dbReference type="ChEBI" id="CHEBI:33019"/>
        <dbReference type="ChEBI" id="CHEBI:37575"/>
        <dbReference type="ChEBI" id="CHEBI:57841"/>
        <dbReference type="ChEBI" id="CHEBI:62890"/>
        <dbReference type="EC" id="2.5.1.3"/>
    </reaction>
</comment>
<dbReference type="CDD" id="cd01170">
    <property type="entry name" value="THZ_kinase"/>
    <property type="match status" value="1"/>
</dbReference>
<dbReference type="Gene3D" id="3.40.1190.20">
    <property type="match status" value="1"/>
</dbReference>
<evidence type="ECO:0000256" key="3">
    <source>
        <dbReference type="ARBA" id="ARBA00003814"/>
    </source>
</evidence>
<keyword evidence="18" id="KW-0472">Membrane</keyword>
<evidence type="ECO:0000256" key="14">
    <source>
        <dbReference type="ARBA" id="ARBA00047851"/>
    </source>
</evidence>
<evidence type="ECO:0000256" key="2">
    <source>
        <dbReference type="ARBA" id="ARBA00001946"/>
    </source>
</evidence>
<evidence type="ECO:0000256" key="12">
    <source>
        <dbReference type="ARBA" id="ARBA00022977"/>
    </source>
</evidence>
<dbReference type="SUPFAM" id="SSF51391">
    <property type="entry name" value="Thiamin phosphate synthase"/>
    <property type="match status" value="1"/>
</dbReference>
<evidence type="ECO:0000256" key="4">
    <source>
        <dbReference type="ARBA" id="ARBA00004868"/>
    </source>
</evidence>
<evidence type="ECO:0000256" key="11">
    <source>
        <dbReference type="ARBA" id="ARBA00022842"/>
    </source>
</evidence>
<dbReference type="Proteomes" id="UP000886523">
    <property type="component" value="Unassembled WGS sequence"/>
</dbReference>
<comment type="cofactor">
    <cofactor evidence="2">
        <name>Mg(2+)</name>
        <dbReference type="ChEBI" id="CHEBI:18420"/>
    </cofactor>
</comment>
<keyword evidence="10" id="KW-0067">ATP-binding</keyword>
<keyword evidence="6" id="KW-0808">Transferase</keyword>
<name>A0A9P6B2P9_9AGAM</name>
<dbReference type="GO" id="GO:0005524">
    <property type="term" value="F:ATP binding"/>
    <property type="evidence" value="ECO:0007669"/>
    <property type="project" value="UniProtKB-KW"/>
</dbReference>
<dbReference type="GO" id="GO:0004417">
    <property type="term" value="F:hydroxyethylthiazole kinase activity"/>
    <property type="evidence" value="ECO:0007669"/>
    <property type="project" value="UniProtKB-EC"/>
</dbReference>
<evidence type="ECO:0000313" key="21">
    <source>
        <dbReference type="Proteomes" id="UP000886523"/>
    </source>
</evidence>
<comment type="catalytic activity">
    <reaction evidence="15">
        <text>2-[(2R,5Z)-2-carboxy-4-methylthiazol-5(2H)-ylidene]ethyl phosphate + 4-amino-2-methyl-5-(diphosphooxymethyl)pyrimidine + 2 H(+) = thiamine phosphate + CO2 + diphosphate</text>
        <dbReference type="Rhea" id="RHEA:47844"/>
        <dbReference type="ChEBI" id="CHEBI:15378"/>
        <dbReference type="ChEBI" id="CHEBI:16526"/>
        <dbReference type="ChEBI" id="CHEBI:33019"/>
        <dbReference type="ChEBI" id="CHEBI:37575"/>
        <dbReference type="ChEBI" id="CHEBI:57841"/>
        <dbReference type="ChEBI" id="CHEBI:62899"/>
        <dbReference type="EC" id="2.5.1.3"/>
    </reaction>
</comment>
<dbReference type="InterPro" id="IPR034291">
    <property type="entry name" value="TMP_synthase"/>
</dbReference>
<evidence type="ECO:0000256" key="1">
    <source>
        <dbReference type="ARBA" id="ARBA00001771"/>
    </source>
</evidence>
<protein>
    <recommendedName>
        <fullName evidence="19">Thiamine phosphate synthase/TenI domain-containing protein</fullName>
    </recommendedName>
</protein>
<comment type="catalytic activity">
    <reaction evidence="13">
        <text>4-methyl-5-(2-phosphooxyethyl)-thiazole + 4-amino-2-methyl-5-(diphosphooxymethyl)pyrimidine + H(+) = thiamine phosphate + diphosphate</text>
        <dbReference type="Rhea" id="RHEA:22328"/>
        <dbReference type="ChEBI" id="CHEBI:15378"/>
        <dbReference type="ChEBI" id="CHEBI:33019"/>
        <dbReference type="ChEBI" id="CHEBI:37575"/>
        <dbReference type="ChEBI" id="CHEBI:57841"/>
        <dbReference type="ChEBI" id="CHEBI:58296"/>
        <dbReference type="EC" id="2.5.1.3"/>
    </reaction>
</comment>
<evidence type="ECO:0000256" key="9">
    <source>
        <dbReference type="ARBA" id="ARBA00022777"/>
    </source>
</evidence>
<comment type="caution">
    <text evidence="20">The sequence shown here is derived from an EMBL/GenBank/DDBJ whole genome shotgun (WGS) entry which is preliminary data.</text>
</comment>
<evidence type="ECO:0000256" key="18">
    <source>
        <dbReference type="SAM" id="Phobius"/>
    </source>
</evidence>
<keyword evidence="21" id="KW-1185">Reference proteome</keyword>
<evidence type="ECO:0000256" key="16">
    <source>
        <dbReference type="ARBA" id="ARBA00061146"/>
    </source>
</evidence>
<dbReference type="InterPro" id="IPR029056">
    <property type="entry name" value="Ribokinase-like"/>
</dbReference>
<proteinExistence type="inferred from homology"/>
<comment type="similarity">
    <text evidence="17">In the N-terminal section; belongs to the thiamine-phosphate synthase family.</text>
</comment>
<gene>
    <name evidence="20" type="ORF">BS47DRAFT_1438633</name>
</gene>
<evidence type="ECO:0000256" key="15">
    <source>
        <dbReference type="ARBA" id="ARBA00047883"/>
    </source>
</evidence>
<accession>A0A9P6B2P9</accession>
<evidence type="ECO:0000256" key="6">
    <source>
        <dbReference type="ARBA" id="ARBA00022679"/>
    </source>
</evidence>
<dbReference type="FunFam" id="3.20.20.70:FF:000104">
    <property type="entry name" value="Thiamine biosynthetic bifunctional enzyme"/>
    <property type="match status" value="1"/>
</dbReference>
<keyword evidence="18" id="KW-0812">Transmembrane</keyword>
<evidence type="ECO:0000259" key="19">
    <source>
        <dbReference type="Pfam" id="PF02581"/>
    </source>
</evidence>
<dbReference type="Pfam" id="PF02581">
    <property type="entry name" value="TMP-TENI"/>
    <property type="match status" value="1"/>
</dbReference>
<evidence type="ECO:0000256" key="10">
    <source>
        <dbReference type="ARBA" id="ARBA00022840"/>
    </source>
</evidence>
<dbReference type="SUPFAM" id="SSF53613">
    <property type="entry name" value="Ribokinase-like"/>
    <property type="match status" value="1"/>
</dbReference>
<feature type="transmembrane region" description="Helical" evidence="18">
    <location>
        <begin position="419"/>
        <end position="441"/>
    </location>
</feature>
<dbReference type="InterPro" id="IPR000417">
    <property type="entry name" value="Hyethyz_kinase"/>
</dbReference>
<dbReference type="AlphaFoldDB" id="A0A9P6B2P9"/>
<evidence type="ECO:0000256" key="5">
    <source>
        <dbReference type="ARBA" id="ARBA00005165"/>
    </source>
</evidence>
<dbReference type="HAMAP" id="MF_00097">
    <property type="entry name" value="TMP_synthase"/>
    <property type="match status" value="1"/>
</dbReference>
<dbReference type="PANTHER" id="PTHR20857">
    <property type="entry name" value="THIAMINE-PHOSPHATE PYROPHOSPHORYLASE"/>
    <property type="match status" value="1"/>
</dbReference>
<evidence type="ECO:0000256" key="17">
    <source>
        <dbReference type="ARBA" id="ARBA00061283"/>
    </source>
</evidence>
<dbReference type="InterPro" id="IPR022998">
    <property type="entry name" value="ThiamineP_synth_TenI"/>
</dbReference>
<keyword evidence="18" id="KW-1133">Transmembrane helix</keyword>
<keyword evidence="8" id="KW-0547">Nucleotide-binding</keyword>
<dbReference type="InterPro" id="IPR013785">
    <property type="entry name" value="Aldolase_TIM"/>
</dbReference>
<dbReference type="CDD" id="cd00564">
    <property type="entry name" value="TMP_TenI"/>
    <property type="match status" value="1"/>
</dbReference>
<dbReference type="GO" id="GO:0004789">
    <property type="term" value="F:thiamine-phosphate diphosphorylase activity"/>
    <property type="evidence" value="ECO:0007669"/>
    <property type="project" value="UniProtKB-EC"/>
</dbReference>
<feature type="domain" description="Thiamine phosphate synthase/TenI" evidence="19">
    <location>
        <begin position="5"/>
        <end position="196"/>
    </location>
</feature>
<organism evidence="20 21">
    <name type="scientific">Hydnum rufescens UP504</name>
    <dbReference type="NCBI Taxonomy" id="1448309"/>
    <lineage>
        <taxon>Eukaryota</taxon>
        <taxon>Fungi</taxon>
        <taxon>Dikarya</taxon>
        <taxon>Basidiomycota</taxon>
        <taxon>Agaricomycotina</taxon>
        <taxon>Agaricomycetes</taxon>
        <taxon>Cantharellales</taxon>
        <taxon>Hydnaceae</taxon>
        <taxon>Hydnum</taxon>
    </lineage>
</organism>
<dbReference type="Pfam" id="PF02110">
    <property type="entry name" value="HK"/>
    <property type="match status" value="1"/>
</dbReference>
<evidence type="ECO:0000313" key="20">
    <source>
        <dbReference type="EMBL" id="KAF9516633.1"/>
    </source>
</evidence>
<keyword evidence="9" id="KW-0418">Kinase</keyword>
<reference evidence="20" key="1">
    <citation type="journal article" date="2020" name="Nat. Commun.">
        <title>Large-scale genome sequencing of mycorrhizal fungi provides insights into the early evolution of symbiotic traits.</title>
        <authorList>
            <person name="Miyauchi S."/>
            <person name="Kiss E."/>
            <person name="Kuo A."/>
            <person name="Drula E."/>
            <person name="Kohler A."/>
            <person name="Sanchez-Garcia M."/>
            <person name="Morin E."/>
            <person name="Andreopoulos B."/>
            <person name="Barry K.W."/>
            <person name="Bonito G."/>
            <person name="Buee M."/>
            <person name="Carver A."/>
            <person name="Chen C."/>
            <person name="Cichocki N."/>
            <person name="Clum A."/>
            <person name="Culley D."/>
            <person name="Crous P.W."/>
            <person name="Fauchery L."/>
            <person name="Girlanda M."/>
            <person name="Hayes R.D."/>
            <person name="Keri Z."/>
            <person name="LaButti K."/>
            <person name="Lipzen A."/>
            <person name="Lombard V."/>
            <person name="Magnuson J."/>
            <person name="Maillard F."/>
            <person name="Murat C."/>
            <person name="Nolan M."/>
            <person name="Ohm R.A."/>
            <person name="Pangilinan J."/>
            <person name="Pereira M.F."/>
            <person name="Perotto S."/>
            <person name="Peter M."/>
            <person name="Pfister S."/>
            <person name="Riley R."/>
            <person name="Sitrit Y."/>
            <person name="Stielow J.B."/>
            <person name="Szollosi G."/>
            <person name="Zifcakova L."/>
            <person name="Stursova M."/>
            <person name="Spatafora J.W."/>
            <person name="Tedersoo L."/>
            <person name="Vaario L.M."/>
            <person name="Yamada A."/>
            <person name="Yan M."/>
            <person name="Wang P."/>
            <person name="Xu J."/>
            <person name="Bruns T."/>
            <person name="Baldrian P."/>
            <person name="Vilgalys R."/>
            <person name="Dunand C."/>
            <person name="Henrissat B."/>
            <person name="Grigoriev I.V."/>
            <person name="Hibbett D."/>
            <person name="Nagy L.G."/>
            <person name="Martin F.M."/>
        </authorList>
    </citation>
    <scope>NUCLEOTIDE SEQUENCE</scope>
    <source>
        <strain evidence="20">UP504</strain>
    </source>
</reference>
<sequence>MDYSLYLVTGRHLLPPGVDYYESLEESLKGGVTVVQVREKTEDTRAFVEIAKRTQEICSRYKVPVIINDRIDVALAINAVGVHLGQTDMPYETARQLLPESAVIGLSVSSPEEARTASKLGVDYVGIGPIWWTTSKTLQKDVIGVRGVGAILSALSPQIKAVGIGGVKQNNLIRTLHGGVAVSGRGLDGIAVISEIVSSPDPCTTAQRLLRTILSFIERPFPHFLFPPWPLPFSPTHTPNANLTQRVASLIDDTRSLTPLVHQITNAVAMTQSANVTLALGASPIMATAPAEMEDLSKATSALLVNFGTIGHSANRSGKPLVFDPVAVGATTHRQKTAHELLNTWQATVIKGNAAEIGALSGLKEVTSRGVDSVGPGFSDPGEVVKALALRERCIVVLTGADDWISDGQSIIKCSNGNLLLAGITASGCIVGTAIATYCGAINILTRKHSKVPAVDHGNGRLVHGDMLLASVTGVLAITVAAEMAAERPDVHGTGTFLPALIDELGRLAPNHILARAKVAHIT</sequence>
<dbReference type="GO" id="GO:0009228">
    <property type="term" value="P:thiamine biosynthetic process"/>
    <property type="evidence" value="ECO:0007669"/>
    <property type="project" value="UniProtKB-KW"/>
</dbReference>
<keyword evidence="12" id="KW-0784">Thiamine biosynthesis</keyword>
<comment type="function">
    <text evidence="3">Condenses 4-methyl-5-(beta-hydroxyethyl)thiazole monophosphate (THZ-P) and 2-methyl-4-amino-5-hydroxymethyl pyrimidine pyrophosphate (HMP-PP) to form thiamine monophosphate (TMP).</text>
</comment>
<comment type="pathway">
    <text evidence="4">Cofactor biosynthesis; thiamine diphosphate biosynthesis; 4-methyl-5-(2-phosphoethyl)-thiazole from 5-(2-hydroxyethyl)-4-methylthiazole: step 1/1.</text>
</comment>
<dbReference type="OrthoDB" id="4994at2759"/>
<comment type="similarity">
    <text evidence="16">In the C-terminal section; belongs to the Thz kinase family.</text>
</comment>
<keyword evidence="11" id="KW-0460">Magnesium</keyword>
<dbReference type="PANTHER" id="PTHR20857:SF23">
    <property type="entry name" value="THIAMINE BIOSYNTHETIC BIFUNCTIONAL ENZYME"/>
    <property type="match status" value="1"/>
</dbReference>
<dbReference type="InterPro" id="IPR036206">
    <property type="entry name" value="ThiamineP_synth_sf"/>
</dbReference>
<dbReference type="GO" id="GO:0000287">
    <property type="term" value="F:magnesium ion binding"/>
    <property type="evidence" value="ECO:0007669"/>
    <property type="project" value="InterPro"/>
</dbReference>
<dbReference type="PRINTS" id="PR01099">
    <property type="entry name" value="HYETHTZKNASE"/>
</dbReference>
<comment type="pathway">
    <text evidence="5">Cofactor biosynthesis; thiamine diphosphate biosynthesis; thiamine phosphate from 4-amino-2-methyl-5-diphosphomethylpyrimidine and 4-methyl-5-(2-phosphoethyl)-thiazole: step 1/1.</text>
</comment>
<dbReference type="EMBL" id="MU128937">
    <property type="protein sequence ID" value="KAF9516633.1"/>
    <property type="molecule type" value="Genomic_DNA"/>
</dbReference>
<dbReference type="HAMAP" id="MF_00228">
    <property type="entry name" value="Thz_kinase"/>
    <property type="match status" value="1"/>
</dbReference>
<evidence type="ECO:0000256" key="13">
    <source>
        <dbReference type="ARBA" id="ARBA00047334"/>
    </source>
</evidence>